<evidence type="ECO:0000313" key="3">
    <source>
        <dbReference type="Proteomes" id="UP001652700"/>
    </source>
</evidence>
<name>A0ABM5L540_DIAVI</name>
<keyword evidence="1" id="KW-0732">Signal</keyword>
<reference evidence="2" key="1">
    <citation type="submission" date="2025-05" db="UniProtKB">
        <authorList>
            <consortium name="EnsemblMetazoa"/>
        </authorList>
    </citation>
    <scope>IDENTIFICATION</scope>
</reference>
<organism evidence="2 3">
    <name type="scientific">Diabrotica virgifera virgifera</name>
    <name type="common">western corn rootworm</name>
    <dbReference type="NCBI Taxonomy" id="50390"/>
    <lineage>
        <taxon>Eukaryota</taxon>
        <taxon>Metazoa</taxon>
        <taxon>Ecdysozoa</taxon>
        <taxon>Arthropoda</taxon>
        <taxon>Hexapoda</taxon>
        <taxon>Insecta</taxon>
        <taxon>Pterygota</taxon>
        <taxon>Neoptera</taxon>
        <taxon>Endopterygota</taxon>
        <taxon>Coleoptera</taxon>
        <taxon>Polyphaga</taxon>
        <taxon>Cucujiformia</taxon>
        <taxon>Chrysomeloidea</taxon>
        <taxon>Chrysomelidae</taxon>
        <taxon>Galerucinae</taxon>
        <taxon>Diabroticina</taxon>
        <taxon>Diabroticites</taxon>
        <taxon>Diabrotica</taxon>
    </lineage>
</organism>
<dbReference type="EnsemblMetazoa" id="XM_050661599.1">
    <property type="protein sequence ID" value="XP_050517556.1"/>
    <property type="gene ID" value="LOC126892132"/>
</dbReference>
<feature type="chain" id="PRO_5045672792" evidence="1">
    <location>
        <begin position="20"/>
        <end position="141"/>
    </location>
</feature>
<sequence length="141" mass="16592">MNKIVLWFAVICSIQYGCAFLTPDKLGAHINKIRKSVHTNCKLLTGVTEDQIDQLREGNFDQGDEVKNYATCAWLQARTINNKFELDPSMLNYYMPNNKDLYYEYFKCDEKVKDAKLEFKEKVWSIMKCLHKLDSENFILF</sequence>
<accession>A0ABM5L540</accession>
<dbReference type="Pfam" id="PF01395">
    <property type="entry name" value="PBP_GOBP"/>
    <property type="match status" value="1"/>
</dbReference>
<proteinExistence type="predicted"/>
<dbReference type="InterPro" id="IPR036728">
    <property type="entry name" value="PBP_GOBP_sf"/>
</dbReference>
<dbReference type="InterPro" id="IPR006170">
    <property type="entry name" value="PBP/GOBP"/>
</dbReference>
<evidence type="ECO:0000256" key="1">
    <source>
        <dbReference type="SAM" id="SignalP"/>
    </source>
</evidence>
<keyword evidence="3" id="KW-1185">Reference proteome</keyword>
<feature type="signal peptide" evidence="1">
    <location>
        <begin position="1"/>
        <end position="19"/>
    </location>
</feature>
<dbReference type="Gene3D" id="1.10.238.20">
    <property type="entry name" value="Pheromone/general odorant binding protein domain"/>
    <property type="match status" value="1"/>
</dbReference>
<dbReference type="SUPFAM" id="SSF47565">
    <property type="entry name" value="Insect pheromone/odorant-binding proteins"/>
    <property type="match status" value="1"/>
</dbReference>
<dbReference type="GeneID" id="126892132"/>
<dbReference type="CDD" id="cd23992">
    <property type="entry name" value="PBP_GOBP"/>
    <property type="match status" value="1"/>
</dbReference>
<protein>
    <submittedName>
        <fullName evidence="2">Uncharacterized protein</fullName>
    </submittedName>
</protein>
<dbReference type="RefSeq" id="XP_050517556.1">
    <property type="nucleotide sequence ID" value="XM_050661599.1"/>
</dbReference>
<dbReference type="Proteomes" id="UP001652700">
    <property type="component" value="Unplaced"/>
</dbReference>
<evidence type="ECO:0000313" key="2">
    <source>
        <dbReference type="EnsemblMetazoa" id="XP_050517556.1"/>
    </source>
</evidence>